<name>A0A367KV62_RHIST</name>
<comment type="caution">
    <text evidence="2">The sequence shown here is derived from an EMBL/GenBank/DDBJ whole genome shotgun (WGS) entry which is preliminary data.</text>
</comment>
<feature type="compositionally biased region" description="Basic and acidic residues" evidence="1">
    <location>
        <begin position="195"/>
        <end position="205"/>
    </location>
</feature>
<feature type="region of interest" description="Disordered" evidence="1">
    <location>
        <begin position="192"/>
        <end position="212"/>
    </location>
</feature>
<dbReference type="AlphaFoldDB" id="A0A367KV62"/>
<reference evidence="2 3" key="1">
    <citation type="journal article" date="2018" name="G3 (Bethesda)">
        <title>Phylogenetic and Phylogenomic Definition of Rhizopus Species.</title>
        <authorList>
            <person name="Gryganskyi A.P."/>
            <person name="Golan J."/>
            <person name="Dolatabadi S."/>
            <person name="Mondo S."/>
            <person name="Robb S."/>
            <person name="Idnurm A."/>
            <person name="Muszewska A."/>
            <person name="Steczkiewicz K."/>
            <person name="Masonjones S."/>
            <person name="Liao H.L."/>
            <person name="Gajdeczka M.T."/>
            <person name="Anike F."/>
            <person name="Vuek A."/>
            <person name="Anishchenko I.M."/>
            <person name="Voigt K."/>
            <person name="de Hoog G.S."/>
            <person name="Smith M.E."/>
            <person name="Heitman J."/>
            <person name="Vilgalys R."/>
            <person name="Stajich J.E."/>
        </authorList>
    </citation>
    <scope>NUCLEOTIDE SEQUENCE [LARGE SCALE GENOMIC DNA]</scope>
    <source>
        <strain evidence="2 3">LSU 92-RS-03</strain>
    </source>
</reference>
<evidence type="ECO:0000313" key="3">
    <source>
        <dbReference type="Proteomes" id="UP000253551"/>
    </source>
</evidence>
<dbReference type="Proteomes" id="UP000253551">
    <property type="component" value="Unassembled WGS sequence"/>
</dbReference>
<keyword evidence="3" id="KW-1185">Reference proteome</keyword>
<dbReference type="EMBL" id="PJQM01000233">
    <property type="protein sequence ID" value="RCI06089.1"/>
    <property type="molecule type" value="Genomic_DNA"/>
</dbReference>
<organism evidence="2 3">
    <name type="scientific">Rhizopus stolonifer</name>
    <name type="common">Rhizopus nigricans</name>
    <dbReference type="NCBI Taxonomy" id="4846"/>
    <lineage>
        <taxon>Eukaryota</taxon>
        <taxon>Fungi</taxon>
        <taxon>Fungi incertae sedis</taxon>
        <taxon>Mucoromycota</taxon>
        <taxon>Mucoromycotina</taxon>
        <taxon>Mucoromycetes</taxon>
        <taxon>Mucorales</taxon>
        <taxon>Mucorineae</taxon>
        <taxon>Rhizopodaceae</taxon>
        <taxon>Rhizopus</taxon>
    </lineage>
</organism>
<evidence type="ECO:0000256" key="1">
    <source>
        <dbReference type="SAM" id="MobiDB-lite"/>
    </source>
</evidence>
<protein>
    <submittedName>
        <fullName evidence="2">Uncharacterized protein</fullName>
    </submittedName>
</protein>
<dbReference type="OrthoDB" id="10376174at2759"/>
<gene>
    <name evidence="2" type="ORF">CU098_004642</name>
</gene>
<evidence type="ECO:0000313" key="2">
    <source>
        <dbReference type="EMBL" id="RCI06089.1"/>
    </source>
</evidence>
<accession>A0A367KV62</accession>
<sequence length="283" mass="32137">MKNKDLKTDYKQVLASWDYELSCKPLDTDYYSQSEIMHIFCSFLNQVWTDAKQNIEQSWGLQDEVIINMLQLMKRSLETRQKLSAMIYRLKDSGATICRSPSSISSFASDTLRPIKLTSSPSTPTVSISNESDIDQDTSASKLLLADKSTMSYYYKEKLFRYHLLQRTIKDSLTMDQDSTTTKSLGSSISSLGYTEKETSEESSEHASYLSCSPSSMCTEAHVVVSTTTESSKKSDKRKENKFTYLLKGSSSQLSLFSMKKKQTKEGKIKTSFIKRILKKSQL</sequence>
<proteinExistence type="predicted"/>